<accession>A0A8K0CFT4</accession>
<name>A0A8K0CFT4_IGNLU</name>
<dbReference type="InterPro" id="IPR031311">
    <property type="entry name" value="CHIT_BIND_RR_consensus"/>
</dbReference>
<protein>
    <submittedName>
        <fullName evidence="3">Uncharacterized protein</fullName>
    </submittedName>
</protein>
<dbReference type="PROSITE" id="PS00233">
    <property type="entry name" value="CHIT_BIND_RR_1"/>
    <property type="match status" value="1"/>
</dbReference>
<dbReference type="PRINTS" id="PR00947">
    <property type="entry name" value="CUTICLE"/>
</dbReference>
<organism evidence="3 4">
    <name type="scientific">Ignelater luminosus</name>
    <name type="common">Cucubano</name>
    <name type="synonym">Pyrophorus luminosus</name>
    <dbReference type="NCBI Taxonomy" id="2038154"/>
    <lineage>
        <taxon>Eukaryota</taxon>
        <taxon>Metazoa</taxon>
        <taxon>Ecdysozoa</taxon>
        <taxon>Arthropoda</taxon>
        <taxon>Hexapoda</taxon>
        <taxon>Insecta</taxon>
        <taxon>Pterygota</taxon>
        <taxon>Neoptera</taxon>
        <taxon>Endopterygota</taxon>
        <taxon>Coleoptera</taxon>
        <taxon>Polyphaga</taxon>
        <taxon>Elateriformia</taxon>
        <taxon>Elateroidea</taxon>
        <taxon>Elateridae</taxon>
        <taxon>Agrypninae</taxon>
        <taxon>Pyrophorini</taxon>
        <taxon>Ignelater</taxon>
    </lineage>
</organism>
<dbReference type="GO" id="GO:0062129">
    <property type="term" value="C:chitin-based extracellular matrix"/>
    <property type="evidence" value="ECO:0007669"/>
    <property type="project" value="TreeGrafter"/>
</dbReference>
<evidence type="ECO:0000256" key="1">
    <source>
        <dbReference type="ARBA" id="ARBA00022460"/>
    </source>
</evidence>
<dbReference type="InterPro" id="IPR000618">
    <property type="entry name" value="Insect_cuticle"/>
</dbReference>
<dbReference type="PANTHER" id="PTHR10380">
    <property type="entry name" value="CUTICLE PROTEIN"/>
    <property type="match status" value="1"/>
</dbReference>
<dbReference type="GO" id="GO:0008010">
    <property type="term" value="F:structural constituent of chitin-based larval cuticle"/>
    <property type="evidence" value="ECO:0007669"/>
    <property type="project" value="TreeGrafter"/>
</dbReference>
<dbReference type="Proteomes" id="UP000801492">
    <property type="component" value="Unassembled WGS sequence"/>
</dbReference>
<dbReference type="Pfam" id="PF00379">
    <property type="entry name" value="Chitin_bind_4"/>
    <property type="match status" value="1"/>
</dbReference>
<proteinExistence type="predicted"/>
<evidence type="ECO:0000313" key="3">
    <source>
        <dbReference type="EMBL" id="KAF2886520.1"/>
    </source>
</evidence>
<dbReference type="AlphaFoldDB" id="A0A8K0CFT4"/>
<dbReference type="PROSITE" id="PS51155">
    <property type="entry name" value="CHIT_BIND_RR_2"/>
    <property type="match status" value="1"/>
</dbReference>
<dbReference type="OrthoDB" id="6815232at2759"/>
<evidence type="ECO:0000313" key="4">
    <source>
        <dbReference type="Proteomes" id="UP000801492"/>
    </source>
</evidence>
<dbReference type="EMBL" id="VTPC01087428">
    <property type="protein sequence ID" value="KAF2886520.1"/>
    <property type="molecule type" value="Genomic_DNA"/>
</dbReference>
<keyword evidence="1 2" id="KW-0193">Cuticle</keyword>
<reference evidence="3" key="1">
    <citation type="submission" date="2019-08" db="EMBL/GenBank/DDBJ databases">
        <title>The genome of the North American firefly Photinus pyralis.</title>
        <authorList>
            <consortium name="Photinus pyralis genome working group"/>
            <person name="Fallon T.R."/>
            <person name="Sander Lower S.E."/>
            <person name="Weng J.-K."/>
        </authorList>
    </citation>
    <scope>NUCLEOTIDE SEQUENCE</scope>
    <source>
        <strain evidence="3">TRF0915ILg1</strain>
        <tissue evidence="3">Whole body</tissue>
    </source>
</reference>
<evidence type="ECO:0000256" key="2">
    <source>
        <dbReference type="PROSITE-ProRule" id="PRU00497"/>
    </source>
</evidence>
<comment type="caution">
    <text evidence="3">The sequence shown here is derived from an EMBL/GenBank/DDBJ whole genome shotgun (WGS) entry which is preliminary data.</text>
</comment>
<dbReference type="PANTHER" id="PTHR10380:SF173">
    <property type="entry name" value="CUTICULAR PROTEIN 47EF, ISOFORM C-RELATED"/>
    <property type="match status" value="1"/>
</dbReference>
<keyword evidence="4" id="KW-1185">Reference proteome</keyword>
<gene>
    <name evidence="3" type="ORF">ILUMI_19653</name>
</gene>
<sequence>MKHKYLTCASDFSSNSFMHIEKPYTYLMPTKKSLFETSDGIQREEHGQISDPESDNAILRVQGSYSYTAPDGRTFIVRYIADDQGFRPEISESIGVSLKASVASRTRVGTPVITSLQGGNAIG</sequence>
<dbReference type="InterPro" id="IPR050468">
    <property type="entry name" value="Cuticle_Struct_Prot"/>
</dbReference>